<proteinExistence type="predicted"/>
<dbReference type="RefSeq" id="WP_189631392.1">
    <property type="nucleotide sequence ID" value="NZ_BNAG01000004.1"/>
</dbReference>
<evidence type="ECO:0000313" key="2">
    <source>
        <dbReference type="Proteomes" id="UP000658258"/>
    </source>
</evidence>
<sequence length="148" mass="17071">MTWKKGRGKLGLFEPLLGRWVAEEHSAQRPALRCTRTFSKVLKGKYIALNAHWQSSEIDYEDLTLFGTTALKNIGFWSFQSDGKQAQGYLANAEDIHPQAICFEAQMPSGLARQVYWPDEKEGFHWVVESKTKKGWNRFVHHHYHPAP</sequence>
<evidence type="ECO:0000313" key="1">
    <source>
        <dbReference type="EMBL" id="GHE73701.1"/>
    </source>
</evidence>
<dbReference type="Proteomes" id="UP000658258">
    <property type="component" value="Unassembled WGS sequence"/>
</dbReference>
<evidence type="ECO:0008006" key="3">
    <source>
        <dbReference type="Google" id="ProtNLM"/>
    </source>
</evidence>
<gene>
    <name evidence="1" type="ORF">GCM10011340_33030</name>
</gene>
<name>A0ABQ3I8N5_9BACT</name>
<accession>A0ABQ3I8N5</accession>
<reference evidence="2" key="1">
    <citation type="journal article" date="2019" name="Int. J. Syst. Evol. Microbiol.">
        <title>The Global Catalogue of Microorganisms (GCM) 10K type strain sequencing project: providing services to taxonomists for standard genome sequencing and annotation.</title>
        <authorList>
            <consortium name="The Broad Institute Genomics Platform"/>
            <consortium name="The Broad Institute Genome Sequencing Center for Infectious Disease"/>
            <person name="Wu L."/>
            <person name="Ma J."/>
        </authorList>
    </citation>
    <scope>NUCLEOTIDE SEQUENCE [LARGE SCALE GENOMIC DNA]</scope>
    <source>
        <strain evidence="2">CGMCC 1.15111</strain>
    </source>
</reference>
<dbReference type="EMBL" id="BNAG01000004">
    <property type="protein sequence ID" value="GHE73701.1"/>
    <property type="molecule type" value="Genomic_DNA"/>
</dbReference>
<comment type="caution">
    <text evidence="1">The sequence shown here is derived from an EMBL/GenBank/DDBJ whole genome shotgun (WGS) entry which is preliminary data.</text>
</comment>
<keyword evidence="2" id="KW-1185">Reference proteome</keyword>
<organism evidence="1 2">
    <name type="scientific">Roseivirga thermotolerans</name>
    <dbReference type="NCBI Taxonomy" id="1758176"/>
    <lineage>
        <taxon>Bacteria</taxon>
        <taxon>Pseudomonadati</taxon>
        <taxon>Bacteroidota</taxon>
        <taxon>Cytophagia</taxon>
        <taxon>Cytophagales</taxon>
        <taxon>Roseivirgaceae</taxon>
        <taxon>Roseivirga</taxon>
    </lineage>
</organism>
<protein>
    <recommendedName>
        <fullName evidence="3">DUF1579 domain-containing protein</fullName>
    </recommendedName>
</protein>